<evidence type="ECO:0000313" key="8">
    <source>
        <dbReference type="EMBL" id="MCE7508861.1"/>
    </source>
</evidence>
<dbReference type="EMBL" id="JAJVKT010000009">
    <property type="protein sequence ID" value="MCE7508861.1"/>
    <property type="molecule type" value="Genomic_DNA"/>
</dbReference>
<evidence type="ECO:0000256" key="6">
    <source>
        <dbReference type="RuleBase" id="RU361277"/>
    </source>
</evidence>
<comment type="caution">
    <text evidence="8">The sequence shown here is derived from an EMBL/GenBank/DDBJ whole genome shotgun (WGS) entry which is preliminary data.</text>
</comment>
<keyword evidence="4 6" id="KW-0862">Zinc</keyword>
<dbReference type="SMART" id="SM00829">
    <property type="entry name" value="PKS_ER"/>
    <property type="match status" value="1"/>
</dbReference>
<proteinExistence type="inferred from homology"/>
<evidence type="ECO:0000313" key="9">
    <source>
        <dbReference type="Proteomes" id="UP001107961"/>
    </source>
</evidence>
<keyword evidence="3 6" id="KW-0479">Metal-binding</keyword>
<protein>
    <submittedName>
        <fullName evidence="8">2,3-butanediol dehydrogenase</fullName>
    </submittedName>
</protein>
<dbReference type="AlphaFoldDB" id="A0A9Q3ZEU1"/>
<evidence type="ECO:0000256" key="4">
    <source>
        <dbReference type="ARBA" id="ARBA00022833"/>
    </source>
</evidence>
<dbReference type="InterPro" id="IPR002328">
    <property type="entry name" value="ADH_Zn_CS"/>
</dbReference>
<feature type="domain" description="Enoyl reductase (ER)" evidence="7">
    <location>
        <begin position="28"/>
        <end position="368"/>
    </location>
</feature>
<comment type="similarity">
    <text evidence="2 6">Belongs to the zinc-containing alcohol dehydrogenase family.</text>
</comment>
<dbReference type="Pfam" id="PF00107">
    <property type="entry name" value="ADH_zinc_N"/>
    <property type="match status" value="1"/>
</dbReference>
<name>A0A9Q3ZEU1_9GAMM</name>
<accession>A0A9Q3ZEU1</accession>
<dbReference type="InterPro" id="IPR013154">
    <property type="entry name" value="ADH-like_N"/>
</dbReference>
<evidence type="ECO:0000256" key="3">
    <source>
        <dbReference type="ARBA" id="ARBA00022723"/>
    </source>
</evidence>
<dbReference type="PANTHER" id="PTHR43161:SF26">
    <property type="entry name" value="GALACTITOL 1-PHOSPHATE 5-DEHYDROGENASE"/>
    <property type="match status" value="1"/>
</dbReference>
<keyword evidence="9" id="KW-1185">Reference proteome</keyword>
<dbReference type="InterPro" id="IPR036291">
    <property type="entry name" value="NAD(P)-bd_dom_sf"/>
</dbReference>
<dbReference type="InterPro" id="IPR011032">
    <property type="entry name" value="GroES-like_sf"/>
</dbReference>
<dbReference type="Gene3D" id="3.90.180.10">
    <property type="entry name" value="Medium-chain alcohol dehydrogenases, catalytic domain"/>
    <property type="match status" value="1"/>
</dbReference>
<organism evidence="8 9">
    <name type="scientific">Alloalcanivorax xenomutans</name>
    <dbReference type="NCBI Taxonomy" id="1094342"/>
    <lineage>
        <taxon>Bacteria</taxon>
        <taxon>Pseudomonadati</taxon>
        <taxon>Pseudomonadota</taxon>
        <taxon>Gammaproteobacteria</taxon>
        <taxon>Oceanospirillales</taxon>
        <taxon>Alcanivoracaceae</taxon>
        <taxon>Alloalcanivorax</taxon>
    </lineage>
</organism>
<comment type="cofactor">
    <cofactor evidence="1 6">
        <name>Zn(2+)</name>
        <dbReference type="ChEBI" id="CHEBI:29105"/>
    </cofactor>
</comment>
<evidence type="ECO:0000256" key="2">
    <source>
        <dbReference type="ARBA" id="ARBA00008072"/>
    </source>
</evidence>
<reference evidence="8" key="1">
    <citation type="submission" date="2022-01" db="EMBL/GenBank/DDBJ databases">
        <authorList>
            <person name="Karlyshev A.V."/>
            <person name="Jaspars M."/>
        </authorList>
    </citation>
    <scope>NUCLEOTIDE SEQUENCE</scope>
    <source>
        <strain evidence="8">AGSA3-2</strain>
    </source>
</reference>
<dbReference type="GO" id="GO:0008270">
    <property type="term" value="F:zinc ion binding"/>
    <property type="evidence" value="ECO:0007669"/>
    <property type="project" value="InterPro"/>
</dbReference>
<keyword evidence="5" id="KW-0560">Oxidoreductase</keyword>
<dbReference type="InterPro" id="IPR020843">
    <property type="entry name" value="ER"/>
</dbReference>
<evidence type="ECO:0000256" key="1">
    <source>
        <dbReference type="ARBA" id="ARBA00001947"/>
    </source>
</evidence>
<sequence>MLVRILLDIANKNVRSTIMKAARFYDRGDIRIEDIPEPVVEPGTVGIEVAWCGICGTDLHEFMEGPIFIPPCGHPHPISKESAPVTMGHEFSGVVYAVGEGVSDIEVGQHVVVEPYIVADEVPTGPGDKYHLSKNMNFIGLGGRGGGLSEKIAVKRRWVHPISKDIPLDQAALIEPLSVGHHAFTRSGAKAGDVALVGGAGPIGLLLSAILKAKGLSVIVTELSSARKQKAAESGVADHILDPSEVDVVEEVMKITEGRGVDVAFECSSVNKVLDTLVAATTSAGVVVIVSIWSHPATVNVHSVVMKELDVRGTIAYCNDHQETIRLVEEGKINLEPFITQRIQLDDLVSKGFDTLIHNNESAVKIIVQPRIS</sequence>
<dbReference type="SUPFAM" id="SSF50129">
    <property type="entry name" value="GroES-like"/>
    <property type="match status" value="1"/>
</dbReference>
<gene>
    <name evidence="8" type="ORF">LZG35_09455</name>
</gene>
<dbReference type="Pfam" id="PF08240">
    <property type="entry name" value="ADH_N"/>
    <property type="match status" value="1"/>
</dbReference>
<dbReference type="CDD" id="cd08233">
    <property type="entry name" value="butanediol_DH_like"/>
    <property type="match status" value="1"/>
</dbReference>
<dbReference type="GO" id="GO:0016616">
    <property type="term" value="F:oxidoreductase activity, acting on the CH-OH group of donors, NAD or NADP as acceptor"/>
    <property type="evidence" value="ECO:0007669"/>
    <property type="project" value="UniProtKB-ARBA"/>
</dbReference>
<dbReference type="Gene3D" id="3.40.50.720">
    <property type="entry name" value="NAD(P)-binding Rossmann-like Domain"/>
    <property type="match status" value="1"/>
</dbReference>
<dbReference type="SUPFAM" id="SSF51735">
    <property type="entry name" value="NAD(P)-binding Rossmann-fold domains"/>
    <property type="match status" value="1"/>
</dbReference>
<evidence type="ECO:0000256" key="5">
    <source>
        <dbReference type="ARBA" id="ARBA00023002"/>
    </source>
</evidence>
<dbReference type="PANTHER" id="PTHR43161">
    <property type="entry name" value="SORBITOL DEHYDROGENASE"/>
    <property type="match status" value="1"/>
</dbReference>
<dbReference type="InterPro" id="IPR013149">
    <property type="entry name" value="ADH-like_C"/>
</dbReference>
<dbReference type="RefSeq" id="WP_233925778.1">
    <property type="nucleotide sequence ID" value="NZ_JAJVKT010000009.1"/>
</dbReference>
<dbReference type="PROSITE" id="PS00059">
    <property type="entry name" value="ADH_ZINC"/>
    <property type="match status" value="1"/>
</dbReference>
<dbReference type="Proteomes" id="UP001107961">
    <property type="component" value="Unassembled WGS sequence"/>
</dbReference>
<evidence type="ECO:0000259" key="7">
    <source>
        <dbReference type="SMART" id="SM00829"/>
    </source>
</evidence>